<dbReference type="PANTHER" id="PTHR30081:SF8">
    <property type="entry name" value="PROTEIN TRANSLOCASE SUBUNIT SECF"/>
    <property type="match status" value="1"/>
</dbReference>
<gene>
    <name evidence="9 11" type="primary">secF</name>
    <name evidence="11" type="ORF">GCM10011515_06060</name>
</gene>
<dbReference type="SUPFAM" id="SSF82866">
    <property type="entry name" value="Multidrug efflux transporter AcrB transmembrane domain"/>
    <property type="match status" value="1"/>
</dbReference>
<feature type="transmembrane region" description="Helical" evidence="9">
    <location>
        <begin position="271"/>
        <end position="294"/>
    </location>
</feature>
<dbReference type="Proteomes" id="UP000619041">
    <property type="component" value="Unassembled WGS sequence"/>
</dbReference>
<dbReference type="NCBIfam" id="TIGR00966">
    <property type="entry name" value="transloc_SecF"/>
    <property type="match status" value="1"/>
</dbReference>
<sequence length="325" mass="35738">MKLLKLVPDHTNIHFLKWRVPFYAISLLLIAASWGLVLTKGLNLGVDFVGGQMIRVTFVGKPDAPVASMRDEIAALGYGDPIIQRFGQPNEASIRMKLPEGSDERPDLANTMSQRITSALKTAHPEVRIDGVDSVSGKVSGELFQTGLLSLLFAMIAISIYIWVRFEWQFGVGGLFALFHDVSLTLGMFALTQLEFDLNIVAAILTIIGYSLNDTIVIYDRIRENLKKFRKMPLPELLDLSVNETLARTVMTSLTVLIALIPLLLFGPASLFGLTAAITLGIFVGTYSSIYMAAPLLIWFGVRSDSFVPTDTGRDQAERTARGEA</sequence>
<comment type="caution">
    <text evidence="11">The sequence shown here is derived from an EMBL/GenBank/DDBJ whole genome shotgun (WGS) entry which is preliminary data.</text>
</comment>
<keyword evidence="5 9" id="KW-0653">Protein transport</keyword>
<protein>
    <recommendedName>
        <fullName evidence="9">Protein-export membrane protein SecF</fullName>
    </recommendedName>
</protein>
<name>A0ABQ1S0G7_9SPHN</name>
<evidence type="ECO:0000256" key="4">
    <source>
        <dbReference type="ARBA" id="ARBA00022692"/>
    </source>
</evidence>
<feature type="transmembrane region" description="Helical" evidence="9">
    <location>
        <begin position="20"/>
        <end position="38"/>
    </location>
</feature>
<evidence type="ECO:0000256" key="2">
    <source>
        <dbReference type="ARBA" id="ARBA00022448"/>
    </source>
</evidence>
<keyword evidence="2 9" id="KW-0813">Transport</keyword>
<evidence type="ECO:0000256" key="7">
    <source>
        <dbReference type="ARBA" id="ARBA00023010"/>
    </source>
</evidence>
<keyword evidence="6 9" id="KW-1133">Transmembrane helix</keyword>
<dbReference type="RefSeq" id="WP_188643780.1">
    <property type="nucleotide sequence ID" value="NZ_BMKL01000001.1"/>
</dbReference>
<feature type="domain" description="Protein export membrane protein SecD/SecF C-terminal" evidence="10">
    <location>
        <begin position="117"/>
        <end position="301"/>
    </location>
</feature>
<dbReference type="InterPro" id="IPR022646">
    <property type="entry name" value="SecD/SecF_CS"/>
</dbReference>
<feature type="transmembrane region" description="Helical" evidence="9">
    <location>
        <begin position="198"/>
        <end position="219"/>
    </location>
</feature>
<evidence type="ECO:0000256" key="3">
    <source>
        <dbReference type="ARBA" id="ARBA00022475"/>
    </source>
</evidence>
<dbReference type="Pfam" id="PF02355">
    <property type="entry name" value="SecD_SecF_C"/>
    <property type="match status" value="1"/>
</dbReference>
<keyword evidence="4 9" id="KW-0812">Transmembrane</keyword>
<dbReference type="NCBIfam" id="TIGR00916">
    <property type="entry name" value="2A0604s01"/>
    <property type="match status" value="1"/>
</dbReference>
<dbReference type="InterPro" id="IPR055344">
    <property type="entry name" value="SecD_SecF_C_bact"/>
</dbReference>
<comment type="similarity">
    <text evidence="9">Belongs to the SecD/SecF family. SecF subfamily.</text>
</comment>
<dbReference type="Gene3D" id="1.20.1640.10">
    <property type="entry name" value="Multidrug efflux transporter AcrB transmembrane domain"/>
    <property type="match status" value="1"/>
</dbReference>
<dbReference type="InterPro" id="IPR005665">
    <property type="entry name" value="SecF_bac"/>
</dbReference>
<keyword evidence="12" id="KW-1185">Reference proteome</keyword>
<comment type="subunit">
    <text evidence="9">Forms a complex with SecD. Part of the essential Sec protein translocation apparatus which comprises SecA, SecYEG and auxiliary proteins SecDF-YajC and YidC.</text>
</comment>
<evidence type="ECO:0000256" key="6">
    <source>
        <dbReference type="ARBA" id="ARBA00022989"/>
    </source>
</evidence>
<dbReference type="Pfam" id="PF07549">
    <property type="entry name" value="Sec_GG"/>
    <property type="match status" value="1"/>
</dbReference>
<dbReference type="InterPro" id="IPR022645">
    <property type="entry name" value="SecD/SecF_bac"/>
</dbReference>
<evidence type="ECO:0000256" key="5">
    <source>
        <dbReference type="ARBA" id="ARBA00022927"/>
    </source>
</evidence>
<feature type="transmembrane region" description="Helical" evidence="9">
    <location>
        <begin position="143"/>
        <end position="163"/>
    </location>
</feature>
<keyword evidence="3 9" id="KW-1003">Cell membrane</keyword>
<dbReference type="EMBL" id="BMKL01000001">
    <property type="protein sequence ID" value="GGD89176.1"/>
    <property type="molecule type" value="Genomic_DNA"/>
</dbReference>
<reference evidence="12" key="1">
    <citation type="journal article" date="2019" name="Int. J. Syst. Evol. Microbiol.">
        <title>The Global Catalogue of Microorganisms (GCM) 10K type strain sequencing project: providing services to taxonomists for standard genome sequencing and annotation.</title>
        <authorList>
            <consortium name="The Broad Institute Genomics Platform"/>
            <consortium name="The Broad Institute Genome Sequencing Center for Infectious Disease"/>
            <person name="Wu L."/>
            <person name="Ma J."/>
        </authorList>
    </citation>
    <scope>NUCLEOTIDE SEQUENCE [LARGE SCALE GENOMIC DNA]</scope>
    <source>
        <strain evidence="12">CGMCC 1.15959</strain>
    </source>
</reference>
<keyword evidence="7 9" id="KW-0811">Translocation</keyword>
<feature type="transmembrane region" description="Helical" evidence="9">
    <location>
        <begin position="170"/>
        <end position="192"/>
    </location>
</feature>
<feature type="transmembrane region" description="Helical" evidence="9">
    <location>
        <begin position="240"/>
        <end position="265"/>
    </location>
</feature>
<proteinExistence type="inferred from homology"/>
<evidence type="ECO:0000256" key="9">
    <source>
        <dbReference type="HAMAP-Rule" id="MF_01464"/>
    </source>
</evidence>
<accession>A0ABQ1S0G7</accession>
<dbReference type="InterPro" id="IPR022813">
    <property type="entry name" value="SecD/SecF_arch_bac"/>
</dbReference>
<evidence type="ECO:0000313" key="12">
    <source>
        <dbReference type="Proteomes" id="UP000619041"/>
    </source>
</evidence>
<dbReference type="InterPro" id="IPR048634">
    <property type="entry name" value="SecD_SecF_C"/>
</dbReference>
<dbReference type="HAMAP" id="MF_01464_B">
    <property type="entry name" value="SecF_B"/>
    <property type="match status" value="1"/>
</dbReference>
<keyword evidence="8 9" id="KW-0472">Membrane</keyword>
<evidence type="ECO:0000256" key="8">
    <source>
        <dbReference type="ARBA" id="ARBA00023136"/>
    </source>
</evidence>
<dbReference type="PRINTS" id="PR01755">
    <property type="entry name" value="SECFTRNLCASE"/>
</dbReference>
<organism evidence="11 12">
    <name type="scientific">Tsuneonella deserti</name>
    <dbReference type="NCBI Taxonomy" id="2035528"/>
    <lineage>
        <taxon>Bacteria</taxon>
        <taxon>Pseudomonadati</taxon>
        <taxon>Pseudomonadota</taxon>
        <taxon>Alphaproteobacteria</taxon>
        <taxon>Sphingomonadales</taxon>
        <taxon>Erythrobacteraceae</taxon>
        <taxon>Tsuneonella</taxon>
    </lineage>
</organism>
<evidence type="ECO:0000256" key="1">
    <source>
        <dbReference type="ARBA" id="ARBA00004651"/>
    </source>
</evidence>
<dbReference type="PANTHER" id="PTHR30081">
    <property type="entry name" value="PROTEIN-EXPORT MEMBRANE PROTEIN SEC"/>
    <property type="match status" value="1"/>
</dbReference>
<evidence type="ECO:0000313" key="11">
    <source>
        <dbReference type="EMBL" id="GGD89176.1"/>
    </source>
</evidence>
<comment type="subcellular location">
    <subcellularLocation>
        <location evidence="1 9">Cell membrane</location>
        <topology evidence="1 9">Multi-pass membrane protein</topology>
    </subcellularLocation>
</comment>
<comment type="function">
    <text evidence="9">Part of the Sec protein translocase complex. Interacts with the SecYEG preprotein conducting channel. SecDF uses the proton motive force (PMF) to complete protein translocation after the ATP-dependent function of SecA.</text>
</comment>
<evidence type="ECO:0000259" key="10">
    <source>
        <dbReference type="Pfam" id="PF02355"/>
    </source>
</evidence>